<evidence type="ECO:0000256" key="1">
    <source>
        <dbReference type="ARBA" id="ARBA00007381"/>
    </source>
</evidence>
<dbReference type="OrthoDB" id="10262720at2759"/>
<dbReference type="GO" id="GO:0030968">
    <property type="term" value="P:endoplasmic reticulum unfolded protein response"/>
    <property type="evidence" value="ECO:0007669"/>
    <property type="project" value="TreeGrafter"/>
</dbReference>
<keyword evidence="5" id="KW-1185">Reference proteome</keyword>
<reference evidence="4 5" key="1">
    <citation type="submission" date="2018-11" db="EMBL/GenBank/DDBJ databases">
        <authorList>
            <consortium name="Pathogen Informatics"/>
        </authorList>
    </citation>
    <scope>NUCLEOTIDE SEQUENCE [LARGE SCALE GENOMIC DNA]</scope>
</reference>
<organism evidence="4 5">
    <name type="scientific">Cylicostephanus goldi</name>
    <name type="common">Nematode worm</name>
    <dbReference type="NCBI Taxonomy" id="71465"/>
    <lineage>
        <taxon>Eukaryota</taxon>
        <taxon>Metazoa</taxon>
        <taxon>Ecdysozoa</taxon>
        <taxon>Nematoda</taxon>
        <taxon>Chromadorea</taxon>
        <taxon>Rhabditida</taxon>
        <taxon>Rhabditina</taxon>
        <taxon>Rhabditomorpha</taxon>
        <taxon>Strongyloidea</taxon>
        <taxon>Strongylidae</taxon>
        <taxon>Cylicostephanus</taxon>
    </lineage>
</organism>
<dbReference type="GO" id="GO:0005524">
    <property type="term" value="F:ATP binding"/>
    <property type="evidence" value="ECO:0007669"/>
    <property type="project" value="UniProtKB-KW"/>
</dbReference>
<evidence type="ECO:0000313" key="5">
    <source>
        <dbReference type="Proteomes" id="UP000271889"/>
    </source>
</evidence>
<dbReference type="InterPro" id="IPR043129">
    <property type="entry name" value="ATPase_NBD"/>
</dbReference>
<comment type="similarity">
    <text evidence="1">Belongs to the heat shock protein 70 family.</text>
</comment>
<dbReference type="PANTHER" id="PTHR45639">
    <property type="entry name" value="HSC70CB, ISOFORM G-RELATED"/>
    <property type="match status" value="1"/>
</dbReference>
<dbReference type="EMBL" id="UYRV01121463">
    <property type="protein sequence ID" value="VDN32799.1"/>
    <property type="molecule type" value="Genomic_DNA"/>
</dbReference>
<dbReference type="InterPro" id="IPR013126">
    <property type="entry name" value="Hsp_70_fam"/>
</dbReference>
<evidence type="ECO:0000313" key="4">
    <source>
        <dbReference type="EMBL" id="VDN32799.1"/>
    </source>
</evidence>
<dbReference type="SUPFAM" id="SSF53067">
    <property type="entry name" value="Actin-like ATPase domain"/>
    <property type="match status" value="1"/>
</dbReference>
<sequence length="252" mass="28590">MIYDMGASKTVATLVEYKLINDGTAAALDYGVFRRKDFTEKPQRLMIYDMGASKTVATLVEYKVAKTKNGVKEPKVTVLGVGFDRTLGGLEMTLRLRDLLVKMFKAHYKTQKDITTNERAMAKMLKEAERLKQRLGIAQYKRNKWISYNLLYELLGGCICPFAAEEVISKLHSRPLKKRVVFLGDEFNSLIDGLMKRVTPPVEQALKMAELSMDQVDQFVLMGAGTRVPRVQEELQKFIGSLRCVRLLDVLV</sequence>
<dbReference type="PANTHER" id="PTHR45639:SF9">
    <property type="entry name" value="HYPOXIA UP-REGULATED PROTEIN 1"/>
    <property type="match status" value="1"/>
</dbReference>
<dbReference type="Proteomes" id="UP000271889">
    <property type="component" value="Unassembled WGS sequence"/>
</dbReference>
<evidence type="ECO:0000256" key="2">
    <source>
        <dbReference type="ARBA" id="ARBA00022741"/>
    </source>
</evidence>
<dbReference type="GO" id="GO:0140662">
    <property type="term" value="F:ATP-dependent protein folding chaperone"/>
    <property type="evidence" value="ECO:0007669"/>
    <property type="project" value="InterPro"/>
</dbReference>
<gene>
    <name evidence="4" type="ORF">CGOC_LOCUS12208</name>
</gene>
<proteinExistence type="inferred from homology"/>
<name>A0A3P7QTB8_CYLGO</name>
<evidence type="ECO:0000256" key="3">
    <source>
        <dbReference type="ARBA" id="ARBA00022840"/>
    </source>
</evidence>
<dbReference type="Gene3D" id="3.30.420.40">
    <property type="match status" value="2"/>
</dbReference>
<dbReference type="GO" id="GO:0034663">
    <property type="term" value="C:endoplasmic reticulum chaperone complex"/>
    <property type="evidence" value="ECO:0007669"/>
    <property type="project" value="TreeGrafter"/>
</dbReference>
<accession>A0A3P7QTB8</accession>
<dbReference type="Pfam" id="PF00012">
    <property type="entry name" value="HSP70"/>
    <property type="match status" value="2"/>
</dbReference>
<keyword evidence="2" id="KW-0547">Nucleotide-binding</keyword>
<dbReference type="Gene3D" id="3.90.640.10">
    <property type="entry name" value="Actin, Chain A, domain 4"/>
    <property type="match status" value="1"/>
</dbReference>
<keyword evidence="3" id="KW-0067">ATP-binding</keyword>
<protein>
    <submittedName>
        <fullName evidence="4">Uncharacterized protein</fullName>
    </submittedName>
</protein>
<dbReference type="AlphaFoldDB" id="A0A3P7QTB8"/>